<dbReference type="EMBL" id="BPVZ01000039">
    <property type="protein sequence ID" value="GKV13873.1"/>
    <property type="molecule type" value="Genomic_DNA"/>
</dbReference>
<proteinExistence type="predicted"/>
<keyword evidence="2" id="KW-1185">Reference proteome</keyword>
<organism evidence="1 2">
    <name type="scientific">Rubroshorea leprosula</name>
    <dbReference type="NCBI Taxonomy" id="152421"/>
    <lineage>
        <taxon>Eukaryota</taxon>
        <taxon>Viridiplantae</taxon>
        <taxon>Streptophyta</taxon>
        <taxon>Embryophyta</taxon>
        <taxon>Tracheophyta</taxon>
        <taxon>Spermatophyta</taxon>
        <taxon>Magnoliopsida</taxon>
        <taxon>eudicotyledons</taxon>
        <taxon>Gunneridae</taxon>
        <taxon>Pentapetalae</taxon>
        <taxon>rosids</taxon>
        <taxon>malvids</taxon>
        <taxon>Malvales</taxon>
        <taxon>Dipterocarpaceae</taxon>
        <taxon>Rubroshorea</taxon>
    </lineage>
</organism>
<accession>A0AAV5JN45</accession>
<evidence type="ECO:0000313" key="2">
    <source>
        <dbReference type="Proteomes" id="UP001054252"/>
    </source>
</evidence>
<sequence length="46" mass="5318">MRRILCLWLGGLSFKMLGHDEDIKHLNVENSGKGKWLTKKVTTLHL</sequence>
<reference evidence="1 2" key="1">
    <citation type="journal article" date="2021" name="Commun. Biol.">
        <title>The genome of Shorea leprosula (Dipterocarpaceae) highlights the ecological relevance of drought in aseasonal tropical rainforests.</title>
        <authorList>
            <person name="Ng K.K.S."/>
            <person name="Kobayashi M.J."/>
            <person name="Fawcett J.A."/>
            <person name="Hatakeyama M."/>
            <person name="Paape T."/>
            <person name="Ng C.H."/>
            <person name="Ang C.C."/>
            <person name="Tnah L.H."/>
            <person name="Lee C.T."/>
            <person name="Nishiyama T."/>
            <person name="Sese J."/>
            <person name="O'Brien M.J."/>
            <person name="Copetti D."/>
            <person name="Mohd Noor M.I."/>
            <person name="Ong R.C."/>
            <person name="Putra M."/>
            <person name="Sireger I.Z."/>
            <person name="Indrioko S."/>
            <person name="Kosugi Y."/>
            <person name="Izuno A."/>
            <person name="Isagi Y."/>
            <person name="Lee S.L."/>
            <person name="Shimizu K.K."/>
        </authorList>
    </citation>
    <scope>NUCLEOTIDE SEQUENCE [LARGE SCALE GENOMIC DNA]</scope>
    <source>
        <strain evidence="1">214</strain>
    </source>
</reference>
<comment type="caution">
    <text evidence="1">The sequence shown here is derived from an EMBL/GenBank/DDBJ whole genome shotgun (WGS) entry which is preliminary data.</text>
</comment>
<dbReference type="Proteomes" id="UP001054252">
    <property type="component" value="Unassembled WGS sequence"/>
</dbReference>
<gene>
    <name evidence="1" type="ORF">SLEP1_g24835</name>
</gene>
<protein>
    <submittedName>
        <fullName evidence="1">Uncharacterized protein</fullName>
    </submittedName>
</protein>
<name>A0AAV5JN45_9ROSI</name>
<dbReference type="AlphaFoldDB" id="A0AAV5JN45"/>
<evidence type="ECO:0000313" key="1">
    <source>
        <dbReference type="EMBL" id="GKV13873.1"/>
    </source>
</evidence>